<proteinExistence type="inferred from homology"/>
<keyword evidence="3 5" id="KW-0808">Transferase</keyword>
<evidence type="ECO:0000313" key="8">
    <source>
        <dbReference type="Proteomes" id="UP000035760"/>
    </source>
</evidence>
<feature type="active site" description="Proton donor" evidence="5">
    <location>
        <position position="124"/>
    </location>
</feature>
<dbReference type="InterPro" id="IPR006464">
    <property type="entry name" value="AcTrfase_RimI/Ard1"/>
</dbReference>
<feature type="domain" description="N-acetyltransferase" evidence="6">
    <location>
        <begin position="10"/>
        <end position="156"/>
    </location>
</feature>
<evidence type="ECO:0000256" key="2">
    <source>
        <dbReference type="ARBA" id="ARBA00022490"/>
    </source>
</evidence>
<protein>
    <recommendedName>
        <fullName evidence="5">[Ribosomal protein bS18]-alanine N-acetyltransferase</fullName>
        <ecNumber evidence="5">2.3.1.266</ecNumber>
    </recommendedName>
</protein>
<dbReference type="InterPro" id="IPR016181">
    <property type="entry name" value="Acyl_CoA_acyltransferase"/>
</dbReference>
<reference evidence="7" key="2">
    <citation type="submission" date="2014-03" db="EMBL/GenBank/DDBJ databases">
        <title>Candidatus Competibacter-lineage genomes retrieved from metagenomes reveal functional metabolic diversity.</title>
        <authorList>
            <person name="McIlroy S.J."/>
            <person name="Albertsen M."/>
            <person name="Andresen E.K."/>
            <person name="Saunders A.M."/>
            <person name="Kristiansen R."/>
            <person name="Stokholm-Bjerregaard M."/>
            <person name="Nielsen K.L."/>
            <person name="Nielsen P.H."/>
        </authorList>
    </citation>
    <scope>NUCLEOTIDE SEQUENCE</scope>
    <source>
        <strain evidence="7">Run_A_D11</strain>
    </source>
</reference>
<comment type="caution">
    <text evidence="5">Lacks conserved residue(s) required for the propagation of feature annotation.</text>
</comment>
<dbReference type="OrthoDB" id="9796919at2"/>
<feature type="active site" description="Proton acceptor" evidence="5">
    <location>
        <position position="112"/>
    </location>
</feature>
<dbReference type="NCBIfam" id="TIGR01575">
    <property type="entry name" value="rimI"/>
    <property type="match status" value="1"/>
</dbReference>
<dbReference type="RefSeq" id="WP_048673580.1">
    <property type="nucleotide sequence ID" value="NZ_CBTJ020000045.1"/>
</dbReference>
<dbReference type="Proteomes" id="UP000035760">
    <property type="component" value="Unassembled WGS sequence"/>
</dbReference>
<evidence type="ECO:0000256" key="5">
    <source>
        <dbReference type="HAMAP-Rule" id="MF_02210"/>
    </source>
</evidence>
<comment type="catalytic activity">
    <reaction evidence="5">
        <text>N-terminal L-alanyl-[ribosomal protein bS18] + acetyl-CoA = N-terminal N(alpha)-acetyl-L-alanyl-[ribosomal protein bS18] + CoA + H(+)</text>
        <dbReference type="Rhea" id="RHEA:43756"/>
        <dbReference type="Rhea" id="RHEA-COMP:10676"/>
        <dbReference type="Rhea" id="RHEA-COMP:10677"/>
        <dbReference type="ChEBI" id="CHEBI:15378"/>
        <dbReference type="ChEBI" id="CHEBI:57287"/>
        <dbReference type="ChEBI" id="CHEBI:57288"/>
        <dbReference type="ChEBI" id="CHEBI:64718"/>
        <dbReference type="ChEBI" id="CHEBI:83683"/>
        <dbReference type="EC" id="2.3.1.266"/>
    </reaction>
</comment>
<gene>
    <name evidence="5" type="primary">rimI</name>
    <name evidence="7" type="ORF">BN873_380026</name>
</gene>
<evidence type="ECO:0000259" key="6">
    <source>
        <dbReference type="PROSITE" id="PS51186"/>
    </source>
</evidence>
<dbReference type="GO" id="GO:0008999">
    <property type="term" value="F:protein-N-terminal-alanine acetyltransferase activity"/>
    <property type="evidence" value="ECO:0007669"/>
    <property type="project" value="UniProtKB-UniRule"/>
</dbReference>
<dbReference type="PROSITE" id="PS51186">
    <property type="entry name" value="GNAT"/>
    <property type="match status" value="1"/>
</dbReference>
<organism evidence="7 8">
    <name type="scientific">Candidatus Competibacter denitrificans Run_A_D11</name>
    <dbReference type="NCBI Taxonomy" id="1400863"/>
    <lineage>
        <taxon>Bacteria</taxon>
        <taxon>Pseudomonadati</taxon>
        <taxon>Pseudomonadota</taxon>
        <taxon>Gammaproteobacteria</taxon>
        <taxon>Candidatus Competibacteraceae</taxon>
        <taxon>Candidatus Competibacter</taxon>
    </lineage>
</organism>
<keyword evidence="4 5" id="KW-0012">Acyltransferase</keyword>
<dbReference type="CDD" id="cd04301">
    <property type="entry name" value="NAT_SF"/>
    <property type="match status" value="1"/>
</dbReference>
<accession>W6M8R0</accession>
<dbReference type="InterPro" id="IPR043690">
    <property type="entry name" value="RimI"/>
</dbReference>
<keyword evidence="2 5" id="KW-0963">Cytoplasm</keyword>
<dbReference type="Gene3D" id="3.40.630.30">
    <property type="match status" value="1"/>
</dbReference>
<comment type="caution">
    <text evidence="7">The sequence shown here is derived from an EMBL/GenBank/DDBJ whole genome shotgun (WGS) entry which is preliminary data.</text>
</comment>
<dbReference type="EMBL" id="CBTJ020000045">
    <property type="protein sequence ID" value="CDI03044.1"/>
    <property type="molecule type" value="Genomic_DNA"/>
</dbReference>
<dbReference type="AlphaFoldDB" id="W6M8R0"/>
<reference evidence="7" key="1">
    <citation type="submission" date="2013-07" db="EMBL/GenBank/DDBJ databases">
        <authorList>
            <person name="McIlroy S."/>
        </authorList>
    </citation>
    <scope>NUCLEOTIDE SEQUENCE [LARGE SCALE GENOMIC DNA]</scope>
    <source>
        <strain evidence="7">Run_A_D11</strain>
    </source>
</reference>
<dbReference type="InterPro" id="IPR000182">
    <property type="entry name" value="GNAT_dom"/>
</dbReference>
<comment type="subcellular location">
    <subcellularLocation>
        <location evidence="5">Cytoplasm</location>
    </subcellularLocation>
</comment>
<evidence type="ECO:0000256" key="1">
    <source>
        <dbReference type="ARBA" id="ARBA00005395"/>
    </source>
</evidence>
<dbReference type="PANTHER" id="PTHR43420">
    <property type="entry name" value="ACETYLTRANSFERASE"/>
    <property type="match status" value="1"/>
</dbReference>
<feature type="binding site" evidence="5">
    <location>
        <position position="117"/>
    </location>
    <ligand>
        <name>acetyl-CoA</name>
        <dbReference type="ChEBI" id="CHEBI:57288"/>
    </ligand>
</feature>
<comment type="function">
    <text evidence="5">Acetylates the N-terminal alanine of ribosomal protein bS18.</text>
</comment>
<dbReference type="HAMAP" id="MF_02210">
    <property type="entry name" value="RimI"/>
    <property type="match status" value="1"/>
</dbReference>
<dbReference type="STRING" id="1400863.BN873_380026"/>
<name>W6M8R0_9GAMM</name>
<keyword evidence="8" id="KW-1185">Reference proteome</keyword>
<dbReference type="InterPro" id="IPR050680">
    <property type="entry name" value="YpeA/RimI_acetyltransf"/>
</dbReference>
<evidence type="ECO:0000313" key="7">
    <source>
        <dbReference type="EMBL" id="CDI03044.1"/>
    </source>
</evidence>
<evidence type="ECO:0000256" key="4">
    <source>
        <dbReference type="ARBA" id="ARBA00023315"/>
    </source>
</evidence>
<dbReference type="SUPFAM" id="SSF55729">
    <property type="entry name" value="Acyl-CoA N-acyltransferases (Nat)"/>
    <property type="match status" value="1"/>
</dbReference>
<dbReference type="EC" id="2.3.1.266" evidence="5"/>
<dbReference type="GO" id="GO:0005737">
    <property type="term" value="C:cytoplasm"/>
    <property type="evidence" value="ECO:0007669"/>
    <property type="project" value="UniProtKB-SubCell"/>
</dbReference>
<dbReference type="Pfam" id="PF00583">
    <property type="entry name" value="Acetyltransf_1"/>
    <property type="match status" value="1"/>
</dbReference>
<comment type="similarity">
    <text evidence="1 5">Belongs to the acetyltransferase family. RimI subfamily.</text>
</comment>
<sequence>MNALRERFANRLRPMQFIDLKQVLAIEKRAYEFAWSEGVLRDCIQVGYQCWVLEVPHSVIQGYGIMSVAAGEAHILNLCVRPELQGRGLSGQILDHLLAVASAMDSQTVFLEVRPSNRPALRLYAGAGFCEVGLRRGYYPATTGREDALVLAKELNTGRSF</sequence>
<dbReference type="PANTHER" id="PTHR43420:SF12">
    <property type="entry name" value="N-ACETYLTRANSFERASE DOMAIN-CONTAINING PROTEIN"/>
    <property type="match status" value="1"/>
</dbReference>
<evidence type="ECO:0000256" key="3">
    <source>
        <dbReference type="ARBA" id="ARBA00022679"/>
    </source>
</evidence>